<keyword evidence="10" id="KW-1185">Reference proteome</keyword>
<evidence type="ECO:0000256" key="8">
    <source>
        <dbReference type="SAM" id="Phobius"/>
    </source>
</evidence>
<dbReference type="InterPro" id="IPR000425">
    <property type="entry name" value="MIP"/>
</dbReference>
<feature type="compositionally biased region" description="Basic and acidic residues" evidence="7">
    <location>
        <begin position="274"/>
        <end position="285"/>
    </location>
</feature>
<dbReference type="PRINTS" id="PR00783">
    <property type="entry name" value="MINTRINSICP"/>
</dbReference>
<evidence type="ECO:0000256" key="1">
    <source>
        <dbReference type="ARBA" id="ARBA00004141"/>
    </source>
</evidence>
<dbReference type="PANTHER" id="PTHR19139">
    <property type="entry name" value="AQUAPORIN TRANSPORTER"/>
    <property type="match status" value="1"/>
</dbReference>
<dbReference type="InterPro" id="IPR023271">
    <property type="entry name" value="Aquaporin-like"/>
</dbReference>
<protein>
    <recommendedName>
        <fullName evidence="11">Aquaporin AQPAe.a</fullName>
    </recommendedName>
</protein>
<dbReference type="NCBIfam" id="TIGR00861">
    <property type="entry name" value="MIP"/>
    <property type="match status" value="1"/>
</dbReference>
<evidence type="ECO:0000256" key="5">
    <source>
        <dbReference type="ARBA" id="ARBA00023136"/>
    </source>
</evidence>
<keyword evidence="4 8" id="KW-1133">Transmembrane helix</keyword>
<dbReference type="CDD" id="cd00333">
    <property type="entry name" value="MIP"/>
    <property type="match status" value="1"/>
</dbReference>
<name>A0ABP1RNJ8_9HEXA</name>
<feature type="transmembrane region" description="Helical" evidence="8">
    <location>
        <begin position="238"/>
        <end position="258"/>
    </location>
</feature>
<keyword evidence="6" id="KW-0813">Transport</keyword>
<evidence type="ECO:0000313" key="10">
    <source>
        <dbReference type="Proteomes" id="UP001642540"/>
    </source>
</evidence>
<dbReference type="Proteomes" id="UP001642540">
    <property type="component" value="Unassembled WGS sequence"/>
</dbReference>
<gene>
    <name evidence="9" type="ORF">ODALV1_LOCUS24233</name>
</gene>
<dbReference type="Pfam" id="PF00230">
    <property type="entry name" value="MIP"/>
    <property type="match status" value="1"/>
</dbReference>
<evidence type="ECO:0000256" key="7">
    <source>
        <dbReference type="SAM" id="MobiDB-lite"/>
    </source>
</evidence>
<feature type="transmembrane region" description="Helical" evidence="8">
    <location>
        <begin position="122"/>
        <end position="144"/>
    </location>
</feature>
<feature type="transmembrane region" description="Helical" evidence="8">
    <location>
        <begin position="42"/>
        <end position="66"/>
    </location>
</feature>
<feature type="transmembrane region" description="Helical" evidence="8">
    <location>
        <begin position="164"/>
        <end position="184"/>
    </location>
</feature>
<keyword evidence="5 8" id="KW-0472">Membrane</keyword>
<dbReference type="SUPFAM" id="SSF81338">
    <property type="entry name" value="Aquaporin-like"/>
    <property type="match status" value="1"/>
</dbReference>
<accession>A0ABP1RNJ8</accession>
<evidence type="ECO:0000256" key="4">
    <source>
        <dbReference type="ARBA" id="ARBA00022989"/>
    </source>
</evidence>
<proteinExistence type="inferred from homology"/>
<dbReference type="PANTHER" id="PTHR19139:SF199">
    <property type="entry name" value="MIP17260P"/>
    <property type="match status" value="1"/>
</dbReference>
<comment type="similarity">
    <text evidence="2 6">Belongs to the MIP/aquaporin (TC 1.A.8) family.</text>
</comment>
<feature type="transmembrane region" description="Helical" evidence="8">
    <location>
        <begin position="196"/>
        <end position="218"/>
    </location>
</feature>
<sequence>MPCSRRETRYSTPKDTDLLNMGRMQDLKERMGAERMRINEKALWKCLGSEFLGTAILMFIGIGCVLKLEHEATKQLTFVGVALCWGFTVATCAQALGGVSCDINPAITLAMAVAGKISIVKALMYILIQCLGALAGTSLLKAVTPDDVAGQWGITALAPGVTPIQGFGIEYISTFILALTVFSVNDENRTDVKGSVPLAIGLCVASVVMCSGPLTGASLNPARSLAPSIIAGHFDNHWIYWLGPIGGAVSAALLYTYVFRALRPEEIEALEADMQLKQREPEAKENGSNPPV</sequence>
<evidence type="ECO:0000256" key="6">
    <source>
        <dbReference type="RuleBase" id="RU000477"/>
    </source>
</evidence>
<evidence type="ECO:0000313" key="9">
    <source>
        <dbReference type="EMBL" id="CAL8131565.1"/>
    </source>
</evidence>
<comment type="caution">
    <text evidence="9">The sequence shown here is derived from an EMBL/GenBank/DDBJ whole genome shotgun (WGS) entry which is preliminary data.</text>
</comment>
<comment type="subcellular location">
    <subcellularLocation>
        <location evidence="1">Membrane</location>
        <topology evidence="1">Multi-pass membrane protein</topology>
    </subcellularLocation>
</comment>
<evidence type="ECO:0000256" key="3">
    <source>
        <dbReference type="ARBA" id="ARBA00022692"/>
    </source>
</evidence>
<evidence type="ECO:0000256" key="2">
    <source>
        <dbReference type="ARBA" id="ARBA00006175"/>
    </source>
</evidence>
<organism evidence="9 10">
    <name type="scientific">Orchesella dallaii</name>
    <dbReference type="NCBI Taxonomy" id="48710"/>
    <lineage>
        <taxon>Eukaryota</taxon>
        <taxon>Metazoa</taxon>
        <taxon>Ecdysozoa</taxon>
        <taxon>Arthropoda</taxon>
        <taxon>Hexapoda</taxon>
        <taxon>Collembola</taxon>
        <taxon>Entomobryomorpha</taxon>
        <taxon>Entomobryoidea</taxon>
        <taxon>Orchesellidae</taxon>
        <taxon>Orchesellinae</taxon>
        <taxon>Orchesella</taxon>
    </lineage>
</organism>
<dbReference type="Gene3D" id="1.20.1080.10">
    <property type="entry name" value="Glycerol uptake facilitator protein"/>
    <property type="match status" value="1"/>
</dbReference>
<evidence type="ECO:0008006" key="11">
    <source>
        <dbReference type="Google" id="ProtNLM"/>
    </source>
</evidence>
<keyword evidence="3 6" id="KW-0812">Transmembrane</keyword>
<feature type="region of interest" description="Disordered" evidence="7">
    <location>
        <begin position="273"/>
        <end position="292"/>
    </location>
</feature>
<dbReference type="InterPro" id="IPR034294">
    <property type="entry name" value="Aquaporin_transptr"/>
</dbReference>
<reference evidence="9 10" key="1">
    <citation type="submission" date="2024-08" db="EMBL/GenBank/DDBJ databases">
        <authorList>
            <person name="Cucini C."/>
            <person name="Frati F."/>
        </authorList>
    </citation>
    <scope>NUCLEOTIDE SEQUENCE [LARGE SCALE GENOMIC DNA]</scope>
</reference>
<feature type="transmembrane region" description="Helical" evidence="8">
    <location>
        <begin position="78"/>
        <end position="101"/>
    </location>
</feature>
<dbReference type="EMBL" id="CAXLJM020000088">
    <property type="protein sequence ID" value="CAL8131565.1"/>
    <property type="molecule type" value="Genomic_DNA"/>
</dbReference>